<feature type="transmembrane region" description="Helical" evidence="1">
    <location>
        <begin position="52"/>
        <end position="71"/>
    </location>
</feature>
<dbReference type="Pfam" id="PF20122">
    <property type="entry name" value="DUF6512"/>
    <property type="match status" value="1"/>
</dbReference>
<dbReference type="RefSeq" id="WP_216560015.1">
    <property type="nucleotide sequence ID" value="NZ_JAHLOH010000040.1"/>
</dbReference>
<feature type="transmembrane region" description="Helical" evidence="1">
    <location>
        <begin position="83"/>
        <end position="103"/>
    </location>
</feature>
<dbReference type="InterPro" id="IPR045407">
    <property type="entry name" value="DUF6512"/>
</dbReference>
<feature type="transmembrane region" description="Helical" evidence="1">
    <location>
        <begin position="109"/>
        <end position="130"/>
    </location>
</feature>
<evidence type="ECO:0000313" key="3">
    <source>
        <dbReference type="Proteomes" id="UP001524478"/>
    </source>
</evidence>
<organism evidence="2 3">
    <name type="scientific">Tissierella carlieri</name>
    <dbReference type="NCBI Taxonomy" id="689904"/>
    <lineage>
        <taxon>Bacteria</taxon>
        <taxon>Bacillati</taxon>
        <taxon>Bacillota</taxon>
        <taxon>Tissierellia</taxon>
        <taxon>Tissierellales</taxon>
        <taxon>Tissierellaceae</taxon>
        <taxon>Tissierella</taxon>
    </lineage>
</organism>
<gene>
    <name evidence="2" type="ORF">NE686_20110</name>
</gene>
<dbReference type="Proteomes" id="UP001524478">
    <property type="component" value="Unassembled WGS sequence"/>
</dbReference>
<feature type="transmembrane region" description="Helical" evidence="1">
    <location>
        <begin position="142"/>
        <end position="160"/>
    </location>
</feature>
<keyword evidence="1" id="KW-1133">Transmembrane helix</keyword>
<evidence type="ECO:0000256" key="1">
    <source>
        <dbReference type="SAM" id="Phobius"/>
    </source>
</evidence>
<evidence type="ECO:0000313" key="2">
    <source>
        <dbReference type="EMBL" id="MCQ4925420.1"/>
    </source>
</evidence>
<keyword evidence="1" id="KW-0812">Transmembrane</keyword>
<reference evidence="2 3" key="1">
    <citation type="submission" date="2022-06" db="EMBL/GenBank/DDBJ databases">
        <title>Isolation of gut microbiota from human fecal samples.</title>
        <authorList>
            <person name="Pamer E.G."/>
            <person name="Barat B."/>
            <person name="Waligurski E."/>
            <person name="Medina S."/>
            <person name="Paddock L."/>
            <person name="Mostad J."/>
        </authorList>
    </citation>
    <scope>NUCLEOTIDE SEQUENCE [LARGE SCALE GENOMIC DNA]</scope>
    <source>
        <strain evidence="2 3">DFI.7.95</strain>
    </source>
</reference>
<name>A0ABT1SG15_9FIRM</name>
<dbReference type="EMBL" id="JANGAC010000022">
    <property type="protein sequence ID" value="MCQ4925420.1"/>
    <property type="molecule type" value="Genomic_DNA"/>
</dbReference>
<keyword evidence="3" id="KW-1185">Reference proteome</keyword>
<keyword evidence="1" id="KW-0472">Membrane</keyword>
<proteinExistence type="predicted"/>
<protein>
    <submittedName>
        <fullName evidence="2">DUF6512 family protein</fullName>
    </submittedName>
</protein>
<accession>A0ABT1SG15</accession>
<comment type="caution">
    <text evidence="2">The sequence shown here is derived from an EMBL/GenBank/DDBJ whole genome shotgun (WGS) entry which is preliminary data.</text>
</comment>
<sequence>MFNDYTKVKRWELWGILWIIIVGSLLHFTYEWSGKSSIVGVFSPVNESVWEHLKLGYFSLLVFSIIEYWFIKNKANNFFIAKAIGIISMEVFIVIAFYLYTWITKNPILFMDIGIFVLGAIICQLISLKIMKLRASKTVNNLGLIVFILIGCLFILFTFYTPELPIFMDPKTKKYGI</sequence>
<feature type="transmembrane region" description="Helical" evidence="1">
    <location>
        <begin position="12"/>
        <end position="32"/>
    </location>
</feature>